<dbReference type="EMBL" id="JAAAMV010000003">
    <property type="protein sequence ID" value="NBD23684.1"/>
    <property type="molecule type" value="Genomic_DNA"/>
</dbReference>
<sequence length="109" mass="12018">MSISAFMPEPSGEYEKLFNVPVATEAFFGECWEPAAEALGLRWVPLFAPGIEVTKADLPDVLEELAKLKQWAARGLDGDRQALMLARLDRLAEELPKALERDGAVVYIG</sequence>
<evidence type="ECO:0000313" key="2">
    <source>
        <dbReference type="Proteomes" id="UP000665561"/>
    </source>
</evidence>
<proteinExistence type="predicted"/>
<gene>
    <name evidence="1" type="ORF">GT019_07355</name>
</gene>
<comment type="caution">
    <text evidence="1">The sequence shown here is derived from an EMBL/GenBank/DDBJ whole genome shotgun (WGS) entry which is preliminary data.</text>
</comment>
<reference evidence="1 2" key="1">
    <citation type="submission" date="2020-01" db="EMBL/GenBank/DDBJ databases">
        <title>Paenibacillus soybeanensis sp. nov. isolated from the nodules of soybean (Glycine max(L.) Merr).</title>
        <authorList>
            <person name="Wang H."/>
        </authorList>
    </citation>
    <scope>NUCLEOTIDE SEQUENCE [LARGE SCALE GENOMIC DNA]</scope>
    <source>
        <strain evidence="1 2">T1</strain>
    </source>
</reference>
<keyword evidence="2" id="KW-1185">Reference proteome</keyword>
<dbReference type="Proteomes" id="UP000665561">
    <property type="component" value="Unassembled WGS sequence"/>
</dbReference>
<organism evidence="1 2">
    <name type="scientific">Paenibacillus glycinis</name>
    <dbReference type="NCBI Taxonomy" id="2697035"/>
    <lineage>
        <taxon>Bacteria</taxon>
        <taxon>Bacillati</taxon>
        <taxon>Bacillota</taxon>
        <taxon>Bacilli</taxon>
        <taxon>Bacillales</taxon>
        <taxon>Paenibacillaceae</taxon>
        <taxon>Paenibacillus</taxon>
    </lineage>
</organism>
<protein>
    <submittedName>
        <fullName evidence="1">Uncharacterized protein</fullName>
    </submittedName>
</protein>
<evidence type="ECO:0000313" key="1">
    <source>
        <dbReference type="EMBL" id="NBD23684.1"/>
    </source>
</evidence>
<accession>A0ABW9XMQ1</accession>
<name>A0ABW9XMQ1_9BACL</name>
<dbReference type="RefSeq" id="WP_161742403.1">
    <property type="nucleotide sequence ID" value="NZ_JAAAMV010000003.1"/>
</dbReference>